<feature type="domain" description="Large ribosomal subunit protein bL25 L25" evidence="5">
    <location>
        <begin position="44"/>
        <end position="139"/>
    </location>
</feature>
<organism evidence="7 8">
    <name type="scientific">Coccomyxa subellipsoidea (strain C-169)</name>
    <name type="common">Green microalga</name>
    <dbReference type="NCBI Taxonomy" id="574566"/>
    <lineage>
        <taxon>Eukaryota</taxon>
        <taxon>Viridiplantae</taxon>
        <taxon>Chlorophyta</taxon>
        <taxon>core chlorophytes</taxon>
        <taxon>Trebouxiophyceae</taxon>
        <taxon>Trebouxiophyceae incertae sedis</taxon>
        <taxon>Coccomyxaceae</taxon>
        <taxon>Coccomyxa</taxon>
        <taxon>Coccomyxa subellipsoidea</taxon>
    </lineage>
</organism>
<dbReference type="Pfam" id="PF14693">
    <property type="entry name" value="Ribosomal_TL5_C"/>
    <property type="match status" value="1"/>
</dbReference>
<evidence type="ECO:0000259" key="5">
    <source>
        <dbReference type="Pfam" id="PF01386"/>
    </source>
</evidence>
<keyword evidence="3" id="KW-0689">Ribosomal protein</keyword>
<dbReference type="NCBIfam" id="TIGR00731">
    <property type="entry name" value="bL25_bact_ctc"/>
    <property type="match status" value="1"/>
</dbReference>
<dbReference type="PANTHER" id="PTHR33284">
    <property type="entry name" value="RIBOSOMAL PROTEIN L25/GLN-TRNA SYNTHETASE, ANTI-CODON-BINDING DOMAIN-CONTAINING PROTEIN"/>
    <property type="match status" value="1"/>
</dbReference>
<dbReference type="InterPro" id="IPR020930">
    <property type="entry name" value="Ribosomal_uL5_bac-type"/>
</dbReference>
<comment type="caution">
    <text evidence="7">The sequence shown here is derived from an EMBL/GenBank/DDBJ whole genome shotgun (WGS) entry which is preliminary data.</text>
</comment>
<evidence type="ECO:0000256" key="1">
    <source>
        <dbReference type="ARBA" id="ARBA00022730"/>
    </source>
</evidence>
<dbReference type="GO" id="GO:0008097">
    <property type="term" value="F:5S rRNA binding"/>
    <property type="evidence" value="ECO:0007669"/>
    <property type="project" value="InterPro"/>
</dbReference>
<dbReference type="AlphaFoldDB" id="I0YM14"/>
<dbReference type="OrthoDB" id="193674at2759"/>
<dbReference type="GeneID" id="17037483"/>
<reference evidence="7 8" key="1">
    <citation type="journal article" date="2012" name="Genome Biol.">
        <title>The genome of the polar eukaryotic microalga coccomyxa subellipsoidea reveals traits of cold adaptation.</title>
        <authorList>
            <person name="Blanc G."/>
            <person name="Agarkova I."/>
            <person name="Grimwood J."/>
            <person name="Kuo A."/>
            <person name="Brueggeman A."/>
            <person name="Dunigan D."/>
            <person name="Gurnon J."/>
            <person name="Ladunga I."/>
            <person name="Lindquist E."/>
            <person name="Lucas S."/>
            <person name="Pangilinan J."/>
            <person name="Proschold T."/>
            <person name="Salamov A."/>
            <person name="Schmutz J."/>
            <person name="Weeks D."/>
            <person name="Yamada T."/>
            <person name="Claverie J.M."/>
            <person name="Grigoriev I."/>
            <person name="Van Etten J."/>
            <person name="Lomsadze A."/>
            <person name="Borodovsky M."/>
        </authorList>
    </citation>
    <scope>NUCLEOTIDE SEQUENCE [LARGE SCALE GENOMIC DNA]</scope>
    <source>
        <strain evidence="7 8">C-169</strain>
    </source>
</reference>
<dbReference type="GO" id="GO:0003735">
    <property type="term" value="F:structural constituent of ribosome"/>
    <property type="evidence" value="ECO:0007669"/>
    <property type="project" value="InterPro"/>
</dbReference>
<dbReference type="GO" id="GO:0006412">
    <property type="term" value="P:translation"/>
    <property type="evidence" value="ECO:0007669"/>
    <property type="project" value="InterPro"/>
</dbReference>
<evidence type="ECO:0000313" key="8">
    <source>
        <dbReference type="Proteomes" id="UP000007264"/>
    </source>
</evidence>
<name>I0YM14_COCSC</name>
<dbReference type="SUPFAM" id="SSF50715">
    <property type="entry name" value="Ribosomal protein L25-like"/>
    <property type="match status" value="1"/>
</dbReference>
<dbReference type="CDD" id="cd00495">
    <property type="entry name" value="Ribosomal_L25_TL5_CTC"/>
    <property type="match status" value="1"/>
</dbReference>
<dbReference type="Pfam" id="PF01386">
    <property type="entry name" value="Ribosomal_L25p"/>
    <property type="match status" value="1"/>
</dbReference>
<dbReference type="Proteomes" id="UP000007264">
    <property type="component" value="Unassembled WGS sequence"/>
</dbReference>
<dbReference type="Gene3D" id="2.170.120.20">
    <property type="entry name" value="Ribosomal protein L25, beta domain"/>
    <property type="match status" value="1"/>
</dbReference>
<keyword evidence="2" id="KW-0694">RNA-binding</keyword>
<dbReference type="RefSeq" id="XP_005643977.1">
    <property type="nucleotide sequence ID" value="XM_005643920.1"/>
</dbReference>
<dbReference type="GO" id="GO:0022625">
    <property type="term" value="C:cytosolic large ribosomal subunit"/>
    <property type="evidence" value="ECO:0007669"/>
    <property type="project" value="TreeGrafter"/>
</dbReference>
<protein>
    <submittedName>
        <fullName evidence="7">Ribosomal protein L25-like protein</fullName>
    </submittedName>
</protein>
<dbReference type="EMBL" id="AGSI01000019">
    <property type="protein sequence ID" value="EIE19433.1"/>
    <property type="molecule type" value="Genomic_DNA"/>
</dbReference>
<evidence type="ECO:0000313" key="7">
    <source>
        <dbReference type="EMBL" id="EIE19433.1"/>
    </source>
</evidence>
<evidence type="ECO:0000256" key="2">
    <source>
        <dbReference type="ARBA" id="ARBA00022884"/>
    </source>
</evidence>
<accession>I0YM14</accession>
<gene>
    <name evidence="7" type="ORF">COCSUDRAFT_54687</name>
</gene>
<dbReference type="InterPro" id="IPR037121">
    <property type="entry name" value="Ribosomal_bL25_C"/>
</dbReference>
<dbReference type="PANTHER" id="PTHR33284:SF1">
    <property type="entry name" value="RIBOSOMAL PROTEIN L25_GLN-TRNA SYNTHETASE, ANTI-CODON-BINDING DOMAIN-CONTAINING PROTEIN"/>
    <property type="match status" value="1"/>
</dbReference>
<dbReference type="InterPro" id="IPR020057">
    <property type="entry name" value="Ribosomal_bL25_b-dom"/>
</dbReference>
<dbReference type="KEGG" id="csl:COCSUDRAFT_54687"/>
<dbReference type="InterPro" id="IPR020056">
    <property type="entry name" value="Rbsml_bL25/Gln-tRNA_synth_N"/>
</dbReference>
<keyword evidence="1" id="KW-0699">rRNA-binding</keyword>
<proteinExistence type="predicted"/>
<keyword evidence="4" id="KW-0687">Ribonucleoprotein</keyword>
<keyword evidence="8" id="KW-1185">Reference proteome</keyword>
<evidence type="ECO:0000256" key="4">
    <source>
        <dbReference type="ARBA" id="ARBA00023274"/>
    </source>
</evidence>
<dbReference type="eggNOG" id="ENOG502QPTI">
    <property type="taxonomic scope" value="Eukaryota"/>
</dbReference>
<dbReference type="STRING" id="574566.I0YM14"/>
<sequence>MAILLRRPSSLQKHWNILGLSRLLCTSSSLSQQSLDLSEEVQRLTAIEREGGGSRVAARLRKTGRTPAILFSLPQNESRLISVDSKEATSLVRIHGRKGLLSRIFQLDLAVPDKPVQSYPVLPRLVHINSVTDEVENITLMHCPPDRMVTIAVPIKIVGEELSPGIKKGGHLNLVQRTVKCMGPASAIPESIEIDISSLDFGQRIYPSGVAIPPGVSTVGLVAGQPLCKLAGRAARD</sequence>
<dbReference type="Gene3D" id="2.40.240.10">
    <property type="entry name" value="Ribosomal Protein L25, Chain P"/>
    <property type="match status" value="1"/>
</dbReference>
<feature type="domain" description="Large ribosomal subunit protein bL25 beta" evidence="6">
    <location>
        <begin position="149"/>
        <end position="219"/>
    </location>
</feature>
<dbReference type="InterPro" id="IPR001021">
    <property type="entry name" value="Ribosomal_bL25_long"/>
</dbReference>
<evidence type="ECO:0000256" key="3">
    <source>
        <dbReference type="ARBA" id="ARBA00022980"/>
    </source>
</evidence>
<dbReference type="InterPro" id="IPR011035">
    <property type="entry name" value="Ribosomal_bL25/Gln-tRNA_synth"/>
</dbReference>
<dbReference type="InterPro" id="IPR029751">
    <property type="entry name" value="Ribosomal_L25_dom"/>
</dbReference>
<evidence type="ECO:0000259" key="6">
    <source>
        <dbReference type="Pfam" id="PF14693"/>
    </source>
</evidence>